<proteinExistence type="predicted"/>
<dbReference type="Proteomes" id="UP000623129">
    <property type="component" value="Unassembled WGS sequence"/>
</dbReference>
<accession>A0A833QJK4</accession>
<dbReference type="AlphaFoldDB" id="A0A833QJK4"/>
<name>A0A833QJK4_9POAL</name>
<keyword evidence="3" id="KW-1185">Reference proteome</keyword>
<protein>
    <submittedName>
        <fullName evidence="2">Uncharacterized protein</fullName>
    </submittedName>
</protein>
<evidence type="ECO:0000313" key="3">
    <source>
        <dbReference type="Proteomes" id="UP000623129"/>
    </source>
</evidence>
<gene>
    <name evidence="2" type="ORF">FCM35_KLT07288</name>
</gene>
<feature type="compositionally biased region" description="Basic and acidic residues" evidence="1">
    <location>
        <begin position="12"/>
        <end position="29"/>
    </location>
</feature>
<feature type="region of interest" description="Disordered" evidence="1">
    <location>
        <begin position="1"/>
        <end position="55"/>
    </location>
</feature>
<feature type="compositionally biased region" description="Polar residues" evidence="1">
    <location>
        <begin position="1"/>
        <end position="11"/>
    </location>
</feature>
<reference evidence="2" key="1">
    <citation type="submission" date="2020-01" db="EMBL/GenBank/DDBJ databases">
        <title>Genome sequence of Kobresia littledalei, the first chromosome-level genome in the family Cyperaceae.</title>
        <authorList>
            <person name="Qu G."/>
        </authorList>
    </citation>
    <scope>NUCLEOTIDE SEQUENCE</scope>
    <source>
        <strain evidence="2">C.B.Clarke</strain>
        <tissue evidence="2">Leaf</tissue>
    </source>
</reference>
<evidence type="ECO:0000256" key="1">
    <source>
        <dbReference type="SAM" id="MobiDB-lite"/>
    </source>
</evidence>
<feature type="compositionally biased region" description="Basic and acidic residues" evidence="1">
    <location>
        <begin position="42"/>
        <end position="55"/>
    </location>
</feature>
<dbReference type="EMBL" id="SWLB01000017">
    <property type="protein sequence ID" value="KAF3327170.1"/>
    <property type="molecule type" value="Genomic_DNA"/>
</dbReference>
<sequence>MVITHQGNDAIQESRDQELREESKDRKSISFDCVPNVSGDAHATDSQDPRKETRCGHLYGGKNQTPQMVVAAALAMSNAAQNGHSQLNRVGIQDVDTLQQQPILTAYQCWVNDPFTVPSNGGAAYNQFKDGIGTLFK</sequence>
<evidence type="ECO:0000313" key="2">
    <source>
        <dbReference type="EMBL" id="KAF3327170.1"/>
    </source>
</evidence>
<organism evidence="2 3">
    <name type="scientific">Carex littledalei</name>
    <dbReference type="NCBI Taxonomy" id="544730"/>
    <lineage>
        <taxon>Eukaryota</taxon>
        <taxon>Viridiplantae</taxon>
        <taxon>Streptophyta</taxon>
        <taxon>Embryophyta</taxon>
        <taxon>Tracheophyta</taxon>
        <taxon>Spermatophyta</taxon>
        <taxon>Magnoliopsida</taxon>
        <taxon>Liliopsida</taxon>
        <taxon>Poales</taxon>
        <taxon>Cyperaceae</taxon>
        <taxon>Cyperoideae</taxon>
        <taxon>Cariceae</taxon>
        <taxon>Carex</taxon>
        <taxon>Carex subgen. Euthyceras</taxon>
    </lineage>
</organism>
<comment type="caution">
    <text evidence="2">The sequence shown here is derived from an EMBL/GenBank/DDBJ whole genome shotgun (WGS) entry which is preliminary data.</text>
</comment>